<sequence>MPANDIVRARIDPDLKREATAVLSGMGLSVSDAIRLTLVRITEDRALPFQPRTPNRKTEEALQAAQQGEGVRFDSVDALFDDLNDDED</sequence>
<protein>
    <submittedName>
        <fullName evidence="4">Type II toxin-antitoxin system RelB/DinJ family antitoxin</fullName>
    </submittedName>
</protein>
<keyword evidence="5" id="KW-1185">Reference proteome</keyword>
<name>A0A5C4MN03_9RHOB</name>
<gene>
    <name evidence="4" type="ORF">FHG66_20175</name>
</gene>
<dbReference type="InterPro" id="IPR007337">
    <property type="entry name" value="RelB/DinJ"/>
</dbReference>
<evidence type="ECO:0000313" key="4">
    <source>
        <dbReference type="EMBL" id="TNC45269.1"/>
    </source>
</evidence>
<dbReference type="Proteomes" id="UP000305887">
    <property type="component" value="Unassembled WGS sequence"/>
</dbReference>
<accession>A0A5C4MN03</accession>
<dbReference type="GO" id="GO:0000987">
    <property type="term" value="F:cis-regulatory region sequence-specific DNA binding"/>
    <property type="evidence" value="ECO:0007669"/>
    <property type="project" value="InterPro"/>
</dbReference>
<dbReference type="OrthoDB" id="9799097at2"/>
<dbReference type="RefSeq" id="WP_139078949.1">
    <property type="nucleotide sequence ID" value="NZ_VDFU01000048.1"/>
</dbReference>
<dbReference type="InterPro" id="IPR013321">
    <property type="entry name" value="Arc_rbn_hlx_hlx"/>
</dbReference>
<dbReference type="GO" id="GO:0006355">
    <property type="term" value="P:regulation of DNA-templated transcription"/>
    <property type="evidence" value="ECO:0007669"/>
    <property type="project" value="InterPro"/>
</dbReference>
<dbReference type="GO" id="GO:0044010">
    <property type="term" value="P:single-species biofilm formation"/>
    <property type="evidence" value="ECO:0007669"/>
    <property type="project" value="InterPro"/>
</dbReference>
<feature type="region of interest" description="Disordered" evidence="3">
    <location>
        <begin position="49"/>
        <end position="68"/>
    </location>
</feature>
<evidence type="ECO:0000256" key="2">
    <source>
        <dbReference type="ARBA" id="ARBA00022649"/>
    </source>
</evidence>
<dbReference type="PANTHER" id="PTHR38781">
    <property type="entry name" value="ANTITOXIN DINJ-RELATED"/>
    <property type="match status" value="1"/>
</dbReference>
<dbReference type="InterPro" id="IPR026262">
    <property type="entry name" value="DinJ"/>
</dbReference>
<dbReference type="GO" id="GO:0015643">
    <property type="term" value="F:toxic substance binding"/>
    <property type="evidence" value="ECO:0007669"/>
    <property type="project" value="InterPro"/>
</dbReference>
<dbReference type="PANTHER" id="PTHR38781:SF1">
    <property type="entry name" value="ANTITOXIN DINJ-RELATED"/>
    <property type="match status" value="1"/>
</dbReference>
<dbReference type="Pfam" id="PF04221">
    <property type="entry name" value="RelB"/>
    <property type="match status" value="1"/>
</dbReference>
<evidence type="ECO:0000313" key="5">
    <source>
        <dbReference type="Proteomes" id="UP000305887"/>
    </source>
</evidence>
<dbReference type="EMBL" id="VDFU01000048">
    <property type="protein sequence ID" value="TNC45269.1"/>
    <property type="molecule type" value="Genomic_DNA"/>
</dbReference>
<comment type="caution">
    <text evidence="4">The sequence shown here is derived from an EMBL/GenBank/DDBJ whole genome shotgun (WGS) entry which is preliminary data.</text>
</comment>
<reference evidence="4 5" key="1">
    <citation type="submission" date="2019-06" db="EMBL/GenBank/DDBJ databases">
        <title>YIM 131921 draft genome.</title>
        <authorList>
            <person name="Jiang L."/>
        </authorList>
    </citation>
    <scope>NUCLEOTIDE SEQUENCE [LARGE SCALE GENOMIC DNA]</scope>
    <source>
        <strain evidence="4 5">YIM 131921</strain>
    </source>
</reference>
<proteinExistence type="inferred from homology"/>
<dbReference type="PIRSF" id="PIRSF003108">
    <property type="entry name" value="DinJ"/>
    <property type="match status" value="1"/>
</dbReference>
<dbReference type="NCBIfam" id="TIGR02384">
    <property type="entry name" value="RelB_DinJ"/>
    <property type="match status" value="1"/>
</dbReference>
<dbReference type="GO" id="GO:0006351">
    <property type="term" value="P:DNA-templated transcription"/>
    <property type="evidence" value="ECO:0007669"/>
    <property type="project" value="TreeGrafter"/>
</dbReference>
<comment type="similarity">
    <text evidence="1">Belongs to the RelB/DinJ antitoxin family.</text>
</comment>
<dbReference type="Gene3D" id="1.10.1220.10">
    <property type="entry name" value="Met repressor-like"/>
    <property type="match status" value="1"/>
</dbReference>
<evidence type="ECO:0000256" key="3">
    <source>
        <dbReference type="SAM" id="MobiDB-lite"/>
    </source>
</evidence>
<dbReference type="AlphaFoldDB" id="A0A5C4MN03"/>
<keyword evidence="2" id="KW-1277">Toxin-antitoxin system</keyword>
<evidence type="ECO:0000256" key="1">
    <source>
        <dbReference type="ARBA" id="ARBA00010562"/>
    </source>
</evidence>
<organism evidence="4 5">
    <name type="scientific">Rubellimicrobium rubrum</name>
    <dbReference type="NCBI Taxonomy" id="2585369"/>
    <lineage>
        <taxon>Bacteria</taxon>
        <taxon>Pseudomonadati</taxon>
        <taxon>Pseudomonadota</taxon>
        <taxon>Alphaproteobacteria</taxon>
        <taxon>Rhodobacterales</taxon>
        <taxon>Roseobacteraceae</taxon>
        <taxon>Rubellimicrobium</taxon>
    </lineage>
</organism>